<dbReference type="EMBL" id="DRLF01000297">
    <property type="protein sequence ID" value="HEC06885.1"/>
    <property type="molecule type" value="Genomic_DNA"/>
</dbReference>
<evidence type="ECO:0000259" key="1">
    <source>
        <dbReference type="PROSITE" id="PS51819"/>
    </source>
</evidence>
<protein>
    <submittedName>
        <fullName evidence="2">VOC family protein</fullName>
    </submittedName>
</protein>
<dbReference type="PANTHER" id="PTHR33993:SF14">
    <property type="entry name" value="GB|AAF24581.1"/>
    <property type="match status" value="1"/>
</dbReference>
<dbReference type="Pfam" id="PF00903">
    <property type="entry name" value="Glyoxalase"/>
    <property type="match status" value="1"/>
</dbReference>
<dbReference type="SUPFAM" id="SSF54593">
    <property type="entry name" value="Glyoxalase/Bleomycin resistance protein/Dihydroxybiphenyl dioxygenase"/>
    <property type="match status" value="2"/>
</dbReference>
<gene>
    <name evidence="2" type="ORF">ENJ12_08545</name>
</gene>
<dbReference type="InterPro" id="IPR037523">
    <property type="entry name" value="VOC_core"/>
</dbReference>
<dbReference type="InterPro" id="IPR004360">
    <property type="entry name" value="Glyas_Fos-R_dOase_dom"/>
</dbReference>
<comment type="caution">
    <text evidence="2">The sequence shown here is derived from an EMBL/GenBank/DDBJ whole genome shotgun (WGS) entry which is preliminary data.</text>
</comment>
<dbReference type="Gene3D" id="3.10.180.10">
    <property type="entry name" value="2,3-Dihydroxybiphenyl 1,2-Dioxygenase, domain 1"/>
    <property type="match status" value="2"/>
</dbReference>
<evidence type="ECO:0000313" key="2">
    <source>
        <dbReference type="EMBL" id="HEC06885.1"/>
    </source>
</evidence>
<dbReference type="PANTHER" id="PTHR33993">
    <property type="entry name" value="GLYOXALASE-RELATED"/>
    <property type="match status" value="1"/>
</dbReference>
<organism evidence="2">
    <name type="scientific">Thiolapillus brandeum</name>
    <dbReference type="NCBI Taxonomy" id="1076588"/>
    <lineage>
        <taxon>Bacteria</taxon>
        <taxon>Pseudomonadati</taxon>
        <taxon>Pseudomonadota</taxon>
        <taxon>Gammaproteobacteria</taxon>
        <taxon>Chromatiales</taxon>
        <taxon>Sedimenticolaceae</taxon>
        <taxon>Thiolapillus</taxon>
    </lineage>
</organism>
<dbReference type="CDD" id="cd07247">
    <property type="entry name" value="SgaA_N_like"/>
    <property type="match status" value="1"/>
</dbReference>
<dbReference type="PROSITE" id="PS51819">
    <property type="entry name" value="VOC"/>
    <property type="match status" value="1"/>
</dbReference>
<dbReference type="InterPro" id="IPR029068">
    <property type="entry name" value="Glyas_Bleomycin-R_OHBP_Dase"/>
</dbReference>
<accession>A0A831RX88</accession>
<dbReference type="AlphaFoldDB" id="A0A831RX88"/>
<reference evidence="2" key="1">
    <citation type="journal article" date="2020" name="mSystems">
        <title>Genome- and Community-Level Interaction Insights into Carbon Utilization and Element Cycling Functions of Hydrothermarchaeota in Hydrothermal Sediment.</title>
        <authorList>
            <person name="Zhou Z."/>
            <person name="Liu Y."/>
            <person name="Xu W."/>
            <person name="Pan J."/>
            <person name="Luo Z.H."/>
            <person name="Li M."/>
        </authorList>
    </citation>
    <scope>NUCLEOTIDE SEQUENCE [LARGE SCALE GENOMIC DNA]</scope>
    <source>
        <strain evidence="2">HyVt-458</strain>
    </source>
</reference>
<name>A0A831RX88_9GAMM</name>
<feature type="domain" description="VOC" evidence="1">
    <location>
        <begin position="42"/>
        <end position="155"/>
    </location>
</feature>
<sequence length="288" mass="30732">MVLLLSLLLAGCAGMGGAGKNGGEYSLPSITSSPTGESRPGAFVWQDLLTPDAGASRKFYAGLFGWTFRENGAYSEIYLGDQKIGGLLPIKPGEGRPVPAQWLASVSVTDADKAAKQATDADGRVINGPMDLGARGRGVLIAGPSGGHLLLLQSRDGDPTDNPPEVNGWLWNELWTLDLEPAVNFYTGLLGYQHESVQDNYVILSKDGQWQAGIHRIQDKAFAGRWVPVVRVADPQSLLDSVKSLGGTVWVRPGESKARPDAALIADNQGALVILQRWSADTKSREAN</sequence>
<proteinExistence type="predicted"/>
<dbReference type="Proteomes" id="UP000886339">
    <property type="component" value="Unassembled WGS sequence"/>
</dbReference>
<dbReference type="InterPro" id="IPR052164">
    <property type="entry name" value="Anthracycline_SecMetBiosynth"/>
</dbReference>